<evidence type="ECO:0000313" key="10">
    <source>
        <dbReference type="EMBL" id="QDU94131.1"/>
    </source>
</evidence>
<dbReference type="InterPro" id="IPR029063">
    <property type="entry name" value="SAM-dependent_MTases_sf"/>
</dbReference>
<dbReference type="KEGG" id="lcre:Pla8534_19170"/>
<feature type="domain" description="DNA methylase N-4/N-6" evidence="9">
    <location>
        <begin position="29"/>
        <end position="253"/>
    </location>
</feature>
<keyword evidence="5" id="KW-0680">Restriction system</keyword>
<dbReference type="InterPro" id="IPR017985">
    <property type="entry name" value="MeTrfase_CN4_CS"/>
</dbReference>
<accession>A0A518DQL5</accession>
<evidence type="ECO:0000256" key="2">
    <source>
        <dbReference type="ARBA" id="ARBA00022603"/>
    </source>
</evidence>
<keyword evidence="2 10" id="KW-0489">Methyltransferase</keyword>
<dbReference type="EC" id="2.1.1.-" evidence="8"/>
<dbReference type="AlphaFoldDB" id="A0A518DQL5"/>
<keyword evidence="3 10" id="KW-0808">Transferase</keyword>
<dbReference type="EMBL" id="CP036433">
    <property type="protein sequence ID" value="QDU94131.1"/>
    <property type="molecule type" value="Genomic_DNA"/>
</dbReference>
<comment type="catalytic activity">
    <reaction evidence="7">
        <text>a 2'-deoxycytidine in DNA + S-adenosyl-L-methionine = an N(4)-methyl-2'-deoxycytidine in DNA + S-adenosyl-L-homocysteine + H(+)</text>
        <dbReference type="Rhea" id="RHEA:16857"/>
        <dbReference type="Rhea" id="RHEA-COMP:11369"/>
        <dbReference type="Rhea" id="RHEA-COMP:13674"/>
        <dbReference type="ChEBI" id="CHEBI:15378"/>
        <dbReference type="ChEBI" id="CHEBI:57856"/>
        <dbReference type="ChEBI" id="CHEBI:59789"/>
        <dbReference type="ChEBI" id="CHEBI:85452"/>
        <dbReference type="ChEBI" id="CHEBI:137933"/>
        <dbReference type="EC" id="2.1.1.113"/>
    </reaction>
</comment>
<keyword evidence="11" id="KW-1185">Reference proteome</keyword>
<dbReference type="Proteomes" id="UP000317648">
    <property type="component" value="Chromosome"/>
</dbReference>
<proteinExistence type="inferred from homology"/>
<dbReference type="Gene3D" id="3.40.50.150">
    <property type="entry name" value="Vaccinia Virus protein VP39"/>
    <property type="match status" value="1"/>
</dbReference>
<gene>
    <name evidence="10" type="primary">yhdJ</name>
    <name evidence="10" type="ORF">Pla8534_19170</name>
</gene>
<dbReference type="GO" id="GO:0008170">
    <property type="term" value="F:N-methyltransferase activity"/>
    <property type="evidence" value="ECO:0007669"/>
    <property type="project" value="InterPro"/>
</dbReference>
<evidence type="ECO:0000256" key="4">
    <source>
        <dbReference type="ARBA" id="ARBA00022691"/>
    </source>
</evidence>
<dbReference type="InterPro" id="IPR001091">
    <property type="entry name" value="RM_Methyltransferase"/>
</dbReference>
<protein>
    <recommendedName>
        <fullName evidence="8">Methyltransferase</fullName>
        <ecNumber evidence="8">2.1.1.-</ecNumber>
    </recommendedName>
</protein>
<dbReference type="PRINTS" id="PR00508">
    <property type="entry name" value="S21N4MTFRASE"/>
</dbReference>
<dbReference type="GO" id="GO:0009307">
    <property type="term" value="P:DNA restriction-modification system"/>
    <property type="evidence" value="ECO:0007669"/>
    <property type="project" value="UniProtKB-KW"/>
</dbReference>
<dbReference type="InterPro" id="IPR002941">
    <property type="entry name" value="DNA_methylase_N4/N6"/>
</dbReference>
<name>A0A518DQL5_9BACT</name>
<dbReference type="SUPFAM" id="SSF53335">
    <property type="entry name" value="S-adenosyl-L-methionine-dependent methyltransferases"/>
    <property type="match status" value="1"/>
</dbReference>
<evidence type="ECO:0000256" key="1">
    <source>
        <dbReference type="ARBA" id="ARBA00010203"/>
    </source>
</evidence>
<keyword evidence="6" id="KW-0238">DNA-binding</keyword>
<dbReference type="RefSeq" id="WP_145051999.1">
    <property type="nucleotide sequence ID" value="NZ_CP036433.1"/>
</dbReference>
<evidence type="ECO:0000256" key="3">
    <source>
        <dbReference type="ARBA" id="ARBA00022679"/>
    </source>
</evidence>
<comment type="similarity">
    <text evidence="1">Belongs to the N(4)/N(6)-methyltransferase family. N(4) subfamily.</text>
</comment>
<dbReference type="Pfam" id="PF01555">
    <property type="entry name" value="N6_N4_Mtase"/>
    <property type="match status" value="1"/>
</dbReference>
<evidence type="ECO:0000256" key="5">
    <source>
        <dbReference type="ARBA" id="ARBA00022747"/>
    </source>
</evidence>
<evidence type="ECO:0000256" key="6">
    <source>
        <dbReference type="ARBA" id="ARBA00023125"/>
    </source>
</evidence>
<evidence type="ECO:0000259" key="9">
    <source>
        <dbReference type="Pfam" id="PF01555"/>
    </source>
</evidence>
<keyword evidence="4" id="KW-0949">S-adenosyl-L-methionine</keyword>
<reference evidence="10 11" key="1">
    <citation type="submission" date="2019-02" db="EMBL/GenBank/DDBJ databases">
        <title>Deep-cultivation of Planctomycetes and their phenomic and genomic characterization uncovers novel biology.</title>
        <authorList>
            <person name="Wiegand S."/>
            <person name="Jogler M."/>
            <person name="Boedeker C."/>
            <person name="Pinto D."/>
            <person name="Vollmers J."/>
            <person name="Rivas-Marin E."/>
            <person name="Kohn T."/>
            <person name="Peeters S.H."/>
            <person name="Heuer A."/>
            <person name="Rast P."/>
            <person name="Oberbeckmann S."/>
            <person name="Bunk B."/>
            <person name="Jeske O."/>
            <person name="Meyerdierks A."/>
            <person name="Storesund J.E."/>
            <person name="Kallscheuer N."/>
            <person name="Luecker S."/>
            <person name="Lage O.M."/>
            <person name="Pohl T."/>
            <person name="Merkel B.J."/>
            <person name="Hornburger P."/>
            <person name="Mueller R.-W."/>
            <person name="Bruemmer F."/>
            <person name="Labrenz M."/>
            <person name="Spormann A.M."/>
            <person name="Op den Camp H."/>
            <person name="Overmann J."/>
            <person name="Amann R."/>
            <person name="Jetten M.S.M."/>
            <person name="Mascher T."/>
            <person name="Medema M.H."/>
            <person name="Devos D.P."/>
            <person name="Kaster A.-K."/>
            <person name="Ovreas L."/>
            <person name="Rohde M."/>
            <person name="Galperin M.Y."/>
            <person name="Jogler C."/>
        </authorList>
    </citation>
    <scope>NUCLEOTIDE SEQUENCE [LARGE SCALE GENOMIC DNA]</scope>
    <source>
        <strain evidence="10 11">Pla85_3_4</strain>
    </source>
</reference>
<evidence type="ECO:0000256" key="7">
    <source>
        <dbReference type="ARBA" id="ARBA00049120"/>
    </source>
</evidence>
<evidence type="ECO:0000313" key="11">
    <source>
        <dbReference type="Proteomes" id="UP000317648"/>
    </source>
</evidence>
<organism evidence="10 11">
    <name type="scientific">Lignipirellula cremea</name>
    <dbReference type="NCBI Taxonomy" id="2528010"/>
    <lineage>
        <taxon>Bacteria</taxon>
        <taxon>Pseudomonadati</taxon>
        <taxon>Planctomycetota</taxon>
        <taxon>Planctomycetia</taxon>
        <taxon>Pirellulales</taxon>
        <taxon>Pirellulaceae</taxon>
        <taxon>Lignipirellula</taxon>
    </lineage>
</organism>
<sequence>MTTYKFCNQLFHGCGIAGMRLLDADSIPLVVTSPPYGSIRDYGGQSFYFKPMARELWRATMPGGVVCWHVNDQIVDGGETGDSYRQCIYFIELGFRLHTTLVIEGKKVASYKSRYGRAVQHVFVFSKGKRRNFNPIMDVPNKFAGVEATHHDRLSDGTRRTRDRVRVKPFRKRGVHWSYAGGTHNTPDRQAWEHPALMPEALAKDLILSWSNEGDLILDPMGGAGTTAKMAFLSNRRFLSFEINREYHDLAVERLSQTFERAASKPA</sequence>
<dbReference type="OrthoDB" id="9800801at2"/>
<dbReference type="GO" id="GO:0003677">
    <property type="term" value="F:DNA binding"/>
    <property type="evidence" value="ECO:0007669"/>
    <property type="project" value="UniProtKB-KW"/>
</dbReference>
<dbReference type="PROSITE" id="PS00093">
    <property type="entry name" value="N4_MTASE"/>
    <property type="match status" value="1"/>
</dbReference>
<dbReference type="GO" id="GO:0015667">
    <property type="term" value="F:site-specific DNA-methyltransferase (cytosine-N4-specific) activity"/>
    <property type="evidence" value="ECO:0007669"/>
    <property type="project" value="UniProtKB-EC"/>
</dbReference>
<evidence type="ECO:0000256" key="8">
    <source>
        <dbReference type="RuleBase" id="RU362026"/>
    </source>
</evidence>
<dbReference type="GO" id="GO:0032259">
    <property type="term" value="P:methylation"/>
    <property type="evidence" value="ECO:0007669"/>
    <property type="project" value="UniProtKB-KW"/>
</dbReference>
<dbReference type="REBASE" id="355894">
    <property type="entry name" value="M.Pba8534ORF19170P"/>
</dbReference>